<reference evidence="2" key="2">
    <citation type="journal article" date="2017" name="Nat. Plants">
        <title>The Aegilops tauschii genome reveals multiple impacts of transposons.</title>
        <authorList>
            <person name="Zhao G."/>
            <person name="Zou C."/>
            <person name="Li K."/>
            <person name="Wang K."/>
            <person name="Li T."/>
            <person name="Gao L."/>
            <person name="Zhang X."/>
            <person name="Wang H."/>
            <person name="Yang Z."/>
            <person name="Liu X."/>
            <person name="Jiang W."/>
            <person name="Mao L."/>
            <person name="Kong X."/>
            <person name="Jiao Y."/>
            <person name="Jia J."/>
        </authorList>
    </citation>
    <scope>NUCLEOTIDE SEQUENCE [LARGE SCALE GENOMIC DNA]</scope>
    <source>
        <strain evidence="2">cv. AL8/78</strain>
    </source>
</reference>
<dbReference type="AlphaFoldDB" id="A0A452ZT05"/>
<sequence length="179" mass="20391">MRWMPQFCHGLVDNRCVKWIPLVSREWARVVAGLAVVIGVGAPSIRRAYKTAAEEPHLCRLCVHLRPEAIYPIKQERRAAEPCLINRELPSASSRQGRPMVFLGGSLRVTRSIGSRKMTEGKSHRGSGAWRQAPAPVRQLFWRVRRAMLRPKRRVASFGYDLKSYSHNFDDGLVPAHRL</sequence>
<organism evidence="1 2">
    <name type="scientific">Aegilops tauschii subsp. strangulata</name>
    <name type="common">Goatgrass</name>
    <dbReference type="NCBI Taxonomy" id="200361"/>
    <lineage>
        <taxon>Eukaryota</taxon>
        <taxon>Viridiplantae</taxon>
        <taxon>Streptophyta</taxon>
        <taxon>Embryophyta</taxon>
        <taxon>Tracheophyta</taxon>
        <taxon>Spermatophyta</taxon>
        <taxon>Magnoliopsida</taxon>
        <taxon>Liliopsida</taxon>
        <taxon>Poales</taxon>
        <taxon>Poaceae</taxon>
        <taxon>BOP clade</taxon>
        <taxon>Pooideae</taxon>
        <taxon>Triticodae</taxon>
        <taxon>Triticeae</taxon>
        <taxon>Triticinae</taxon>
        <taxon>Aegilops</taxon>
    </lineage>
</organism>
<dbReference type="Gramene" id="AET1Gv20905800.1">
    <property type="protein sequence ID" value="AET1Gv20905800.1"/>
    <property type="gene ID" value="AET1Gv20905800"/>
</dbReference>
<reference evidence="2" key="1">
    <citation type="journal article" date="2014" name="Science">
        <title>Ancient hybridizations among the ancestral genomes of bread wheat.</title>
        <authorList>
            <consortium name="International Wheat Genome Sequencing Consortium,"/>
            <person name="Marcussen T."/>
            <person name="Sandve S.R."/>
            <person name="Heier L."/>
            <person name="Spannagl M."/>
            <person name="Pfeifer M."/>
            <person name="Jakobsen K.S."/>
            <person name="Wulff B.B."/>
            <person name="Steuernagel B."/>
            <person name="Mayer K.F."/>
            <person name="Olsen O.A."/>
        </authorList>
    </citation>
    <scope>NUCLEOTIDE SEQUENCE [LARGE SCALE GENOMIC DNA]</scope>
    <source>
        <strain evidence="2">cv. AL8/78</strain>
    </source>
</reference>
<reference evidence="1" key="4">
    <citation type="submission" date="2019-03" db="UniProtKB">
        <authorList>
            <consortium name="EnsemblPlants"/>
        </authorList>
    </citation>
    <scope>IDENTIFICATION</scope>
</reference>
<reference evidence="1" key="5">
    <citation type="journal article" date="2021" name="G3 (Bethesda)">
        <title>Aegilops tauschii genome assembly Aet v5.0 features greater sequence contiguity and improved annotation.</title>
        <authorList>
            <person name="Wang L."/>
            <person name="Zhu T."/>
            <person name="Rodriguez J.C."/>
            <person name="Deal K.R."/>
            <person name="Dubcovsky J."/>
            <person name="McGuire P.E."/>
            <person name="Lux T."/>
            <person name="Spannagl M."/>
            <person name="Mayer K.F.X."/>
            <person name="Baldrich P."/>
            <person name="Meyers B.C."/>
            <person name="Huo N."/>
            <person name="Gu Y.Q."/>
            <person name="Zhou H."/>
            <person name="Devos K.M."/>
            <person name="Bennetzen J.L."/>
            <person name="Unver T."/>
            <person name="Budak H."/>
            <person name="Gulick P.J."/>
            <person name="Galiba G."/>
            <person name="Kalapos B."/>
            <person name="Nelson D.R."/>
            <person name="Li P."/>
            <person name="You F.M."/>
            <person name="Luo M.C."/>
            <person name="Dvorak J."/>
        </authorList>
    </citation>
    <scope>NUCLEOTIDE SEQUENCE [LARGE SCALE GENOMIC DNA]</scope>
    <source>
        <strain evidence="1">cv. AL8/78</strain>
    </source>
</reference>
<name>A0A452ZT05_AEGTS</name>
<dbReference type="PANTHER" id="PTHR34538:SF4">
    <property type="entry name" value="EXPRESSED PROTEIN"/>
    <property type="match status" value="1"/>
</dbReference>
<reference evidence="1" key="3">
    <citation type="journal article" date="2017" name="Nature">
        <title>Genome sequence of the progenitor of the wheat D genome Aegilops tauschii.</title>
        <authorList>
            <person name="Luo M.C."/>
            <person name="Gu Y.Q."/>
            <person name="Puiu D."/>
            <person name="Wang H."/>
            <person name="Twardziok S.O."/>
            <person name="Deal K.R."/>
            <person name="Huo N."/>
            <person name="Zhu T."/>
            <person name="Wang L."/>
            <person name="Wang Y."/>
            <person name="McGuire P.E."/>
            <person name="Liu S."/>
            <person name="Long H."/>
            <person name="Ramasamy R.K."/>
            <person name="Rodriguez J.C."/>
            <person name="Van S.L."/>
            <person name="Yuan L."/>
            <person name="Wang Z."/>
            <person name="Xia Z."/>
            <person name="Xiao L."/>
            <person name="Anderson O.D."/>
            <person name="Ouyang S."/>
            <person name="Liang Y."/>
            <person name="Zimin A.V."/>
            <person name="Pertea G."/>
            <person name="Qi P."/>
            <person name="Bennetzen J.L."/>
            <person name="Dai X."/>
            <person name="Dawson M.W."/>
            <person name="Muller H.G."/>
            <person name="Kugler K."/>
            <person name="Rivarola-Duarte L."/>
            <person name="Spannagl M."/>
            <person name="Mayer K.F.X."/>
            <person name="Lu F.H."/>
            <person name="Bevan M.W."/>
            <person name="Leroy P."/>
            <person name="Li P."/>
            <person name="You F.M."/>
            <person name="Sun Q."/>
            <person name="Liu Z."/>
            <person name="Lyons E."/>
            <person name="Wicker T."/>
            <person name="Salzberg S.L."/>
            <person name="Devos K.M."/>
            <person name="Dvorak J."/>
        </authorList>
    </citation>
    <scope>NUCLEOTIDE SEQUENCE [LARGE SCALE GENOMIC DNA]</scope>
    <source>
        <strain evidence="1">cv. AL8/78</strain>
    </source>
</reference>
<evidence type="ECO:0000313" key="1">
    <source>
        <dbReference type="EnsemblPlants" id="AET1Gv20905800.1"/>
    </source>
</evidence>
<keyword evidence="2" id="KW-1185">Reference proteome</keyword>
<proteinExistence type="predicted"/>
<accession>A0A452ZT05</accession>
<dbReference type="PANTHER" id="PTHR34538">
    <property type="entry name" value="EXPRESSED PROTEIN"/>
    <property type="match status" value="1"/>
</dbReference>
<dbReference type="EnsemblPlants" id="AET1Gv20905800.1">
    <property type="protein sequence ID" value="AET1Gv20905800.1"/>
    <property type="gene ID" value="AET1Gv20905800"/>
</dbReference>
<dbReference type="Proteomes" id="UP000015105">
    <property type="component" value="Chromosome 1D"/>
</dbReference>
<protein>
    <submittedName>
        <fullName evidence="1">Uncharacterized protein</fullName>
    </submittedName>
</protein>
<evidence type="ECO:0000313" key="2">
    <source>
        <dbReference type="Proteomes" id="UP000015105"/>
    </source>
</evidence>